<name>A0A078MH33_9PSED</name>
<dbReference type="PIRSF" id="PIRSF019381">
    <property type="entry name" value="YcjX"/>
    <property type="match status" value="1"/>
</dbReference>
<protein>
    <recommendedName>
        <fullName evidence="2">YcjX family protein</fullName>
    </recommendedName>
</protein>
<dbReference type="InterPro" id="IPR007413">
    <property type="entry name" value="YcjX-like"/>
</dbReference>
<dbReference type="EMBL" id="LM997413">
    <property type="protein sequence ID" value="CEA05599.1"/>
    <property type="molecule type" value="Genomic_DNA"/>
</dbReference>
<sequence>MPGIKQPQWLEQVREQAMSLGNPHLRVGVTGLSRAGKTTFITSLINQLENHQRGLLARRSPFDRLEAVRWQRDGVEQPFAYLQALETLAGDPPSWPQSTRDLSRVVIDLRFRQTGLLQRVQPSRSLRIEILDYPGEWLLDLPLLGMEYGQWCEQMREWLDTEPRRGIAGPLRDALATIDPLAPQDQERLAELAAAWTDFLQRSRSEAGLSRNQPGRFLLPGSGIAADMLLFVPLLTANRHTRGPADSWWGACEARFRYYRDYVVKGFYDEHFSRLDRQILLVDMLGPMDAGQAALTDLKGALEAVLQSFRYGRNSLLSRLFRPRIGRLAVCATKVDQVTPSQQRAVQQCLEDLLTDSLADVRHGGVRVRGFPLAAIRATRQEGDALVAGLTGQAGWVRYQPGGIPEHLPLDLRVSGPELLDLRPPAGLHRNEPFPHYRMDELIGWMVEGHAL</sequence>
<dbReference type="Pfam" id="PF04317">
    <property type="entry name" value="DUF463"/>
    <property type="match status" value="1"/>
</dbReference>
<dbReference type="InterPro" id="IPR027417">
    <property type="entry name" value="P-loop_NTPase"/>
</dbReference>
<dbReference type="OrthoDB" id="9777645at2"/>
<dbReference type="SUPFAM" id="SSF52540">
    <property type="entry name" value="P-loop containing nucleoside triphosphate hydrolases"/>
    <property type="match status" value="1"/>
</dbReference>
<dbReference type="AlphaFoldDB" id="A0A078MH33"/>
<dbReference type="EMBL" id="LK391969">
    <property type="protein sequence ID" value="CEF27219.1"/>
    <property type="molecule type" value="Genomic_DNA"/>
</dbReference>
<evidence type="ECO:0000313" key="1">
    <source>
        <dbReference type="EMBL" id="CEA05599.1"/>
    </source>
</evidence>
<accession>A0A078MH33</accession>
<dbReference type="PANTHER" id="PTHR38605:SF1">
    <property type="entry name" value="ATPASE"/>
    <property type="match status" value="1"/>
</dbReference>
<gene>
    <name evidence="1" type="ORF">BN1049_02166</name>
</gene>
<evidence type="ECO:0008006" key="2">
    <source>
        <dbReference type="Google" id="ProtNLM"/>
    </source>
</evidence>
<dbReference type="PATRIC" id="fig|1461581.3.peg.2135"/>
<proteinExistence type="predicted"/>
<dbReference type="RefSeq" id="WP_082050030.1">
    <property type="nucleotide sequence ID" value="NZ_LK391969.1"/>
</dbReference>
<dbReference type="PANTHER" id="PTHR38605">
    <property type="entry name" value="ATPASE-RELATED"/>
    <property type="match status" value="1"/>
</dbReference>
<organism evidence="1">
    <name type="scientific">Pseudomonas saudimassiliensis</name>
    <dbReference type="NCBI Taxonomy" id="1461581"/>
    <lineage>
        <taxon>Bacteria</taxon>
        <taxon>Pseudomonadati</taxon>
        <taxon>Pseudomonadota</taxon>
        <taxon>Gammaproteobacteria</taxon>
        <taxon>Pseudomonadales</taxon>
        <taxon>Pseudomonadaceae</taxon>
        <taxon>Pseudomonas</taxon>
    </lineage>
</organism>
<reference evidence="1" key="1">
    <citation type="submission" date="2014-07" db="EMBL/GenBank/DDBJ databases">
        <authorList>
            <person name="Urmite Genomes Urmite Genomes"/>
        </authorList>
    </citation>
    <scope>NUCLEOTIDE SEQUENCE</scope>
    <source>
        <strain evidence="1">12M76_air</strain>
    </source>
</reference>